<protein>
    <submittedName>
        <fullName evidence="3">Z1 domain-containing protein</fullName>
    </submittedName>
</protein>
<dbReference type="Proteomes" id="UP000188388">
    <property type="component" value="Unassembled WGS sequence"/>
</dbReference>
<dbReference type="STRING" id="1631249.BQ8794_320019"/>
<organism evidence="3 4">
    <name type="scientific">Mesorhizobium prunaredense</name>
    <dbReference type="NCBI Taxonomy" id="1631249"/>
    <lineage>
        <taxon>Bacteria</taxon>
        <taxon>Pseudomonadati</taxon>
        <taxon>Pseudomonadota</taxon>
        <taxon>Alphaproteobacteria</taxon>
        <taxon>Hyphomicrobiales</taxon>
        <taxon>Phyllobacteriaceae</taxon>
        <taxon>Mesorhizobium</taxon>
    </lineage>
</organism>
<dbReference type="InterPro" id="IPR018310">
    <property type="entry name" value="Put_endonuclease_Z1-dom"/>
</dbReference>
<dbReference type="AlphaFoldDB" id="A0A1R3VB97"/>
<evidence type="ECO:0000256" key="1">
    <source>
        <dbReference type="SAM" id="MobiDB-lite"/>
    </source>
</evidence>
<evidence type="ECO:0000313" key="3">
    <source>
        <dbReference type="EMBL" id="SIT57197.1"/>
    </source>
</evidence>
<feature type="region of interest" description="Disordered" evidence="1">
    <location>
        <begin position="838"/>
        <end position="857"/>
    </location>
</feature>
<accession>A0A1R3VB97</accession>
<feature type="domain" description="Putative endonuclease Z1" evidence="2">
    <location>
        <begin position="430"/>
        <end position="663"/>
    </location>
</feature>
<sequence>MAIGSAEALLRSAYGVANSLLELEPRTTQEALERAVDTVVAMPIYKELDRTRLLRELEARNNTLVGGYSVIDDKDFSAWVAKARELRTFAFWERYRHWMDRGKRWADGPLRQMDRLTDDILDRLRNPETPGAWDRRGLIVGDVQSGKTSNYTALICKAVDAGFPLVIVLAGVHNSLRSQTQLRLDEGFLGFDTRLSLLADEQENQRVGAGRMPSAPFLVAHSLTSSSDGGDFKAATANGTRLVPGGRDPIILVVKKRVSILKNLLAWVLSVRAVDDPATPGGKIVRDVPMLVIDDEADNASANTNEYRDEDGNIDEDADPTKTNFLIRRMLTSFERSAYVGYTATPFANVFMHHEAKHKIAGEDLFPRSFIINLPAPSNYIGPEKVFGLNRPGADGEAKGLPIIINVRDAEAIFPPSHKKELPVSELPASLKEAILAFILVCAARRVRGDIDVDNSMLVHVTRLTAVQDKVAALIDEHLVDIVRQLEFPGTGGSATADLEALWNREFAAKSDELREQLSNYDLPPVGWAEVRSQIFDAAKRIGVRRVNGSAKDALDYVDHPEGLSVIAVGGDKLSRGLTLEGLSISYFIRTSRMYDTLMQMGRWFGYRPRYADLCRLYTSPILVRWYRHIATATAELREEFDLAFDKGETPLQFGHRVRTHPDGMLITAANKMRAGTQVRAGFSGTISETVAFDAASVRKNLDAFAEFLEGLAPREGKGTQRWDDVHGSQIVSLLQRLETSRESWKANSRALADYVANRVANRRLGQWSVVLAGQGASGVSTSIGRYEVVLTDRALQVHDGGTRITIGRLVSPADEVSDLDKTQQDLAMTQTLAAWEKKPEPKRDMPKTPSGPFIRRQRSPDRGLLLIYPLATSLPDGLPLMGFAISFPFDEQAPLIDYAENSVKQLESIFE</sequence>
<evidence type="ECO:0000313" key="4">
    <source>
        <dbReference type="Proteomes" id="UP000188388"/>
    </source>
</evidence>
<gene>
    <name evidence="3" type="ORF">BQ8794_320019</name>
</gene>
<reference evidence="4" key="1">
    <citation type="submission" date="2017-01" db="EMBL/GenBank/DDBJ databases">
        <authorList>
            <person name="Brunel B."/>
        </authorList>
    </citation>
    <scope>NUCLEOTIDE SEQUENCE [LARGE SCALE GENOMIC DNA]</scope>
</reference>
<name>A0A1R3VB97_9HYPH</name>
<dbReference type="Pfam" id="PF10593">
    <property type="entry name" value="Z1"/>
    <property type="match status" value="1"/>
</dbReference>
<keyword evidence="4" id="KW-1185">Reference proteome</keyword>
<evidence type="ECO:0000259" key="2">
    <source>
        <dbReference type="Pfam" id="PF10593"/>
    </source>
</evidence>
<dbReference type="RefSeq" id="WP_077380522.1">
    <property type="nucleotide sequence ID" value="NZ_FTPD01000026.1"/>
</dbReference>
<feature type="compositionally biased region" description="Basic and acidic residues" evidence="1">
    <location>
        <begin position="838"/>
        <end position="847"/>
    </location>
</feature>
<dbReference type="EMBL" id="FTPD01000026">
    <property type="protein sequence ID" value="SIT57197.1"/>
    <property type="molecule type" value="Genomic_DNA"/>
</dbReference>
<proteinExistence type="predicted"/>